<feature type="transmembrane region" description="Helical" evidence="2">
    <location>
        <begin position="6"/>
        <end position="23"/>
    </location>
</feature>
<feature type="transmembrane region" description="Helical" evidence="2">
    <location>
        <begin position="62"/>
        <end position="81"/>
    </location>
</feature>
<evidence type="ECO:0000256" key="1">
    <source>
        <dbReference type="ARBA" id="ARBA00007362"/>
    </source>
</evidence>
<proteinExistence type="inferred from homology"/>
<sequence>MVALLGLASALIYGASDFFGGLASRRVTSLLVCFLSSVVAVAIAAVALVIEDPVWSVDAVVLGIVAGVVGAAGTWAFYASLALGPMSILSPGVAAIYALLPVLVGVSLGETFSASGWIALIAVLGAGVLLAIPRESDALRVRPRAAVLGLIAGVGYAAYIVAIDRTPPESGLVPLLMDLGVAAVLFGALLLVGRIRRGPSELAGLRNRTALTQSLVAGIALGAGNILLVMGLHLGDLAVMGVLNALYPLGTVLLAFLVLRERLSLLQGLGIVLAVAGSALLAAG</sequence>
<dbReference type="SUPFAM" id="SSF103481">
    <property type="entry name" value="Multidrug resistance efflux transporter EmrE"/>
    <property type="match status" value="1"/>
</dbReference>
<gene>
    <name evidence="4" type="ORF">GCM10025866_30470</name>
</gene>
<keyword evidence="2" id="KW-0812">Transmembrane</keyword>
<reference evidence="5" key="1">
    <citation type="journal article" date="2019" name="Int. J. Syst. Evol. Microbiol.">
        <title>The Global Catalogue of Microorganisms (GCM) 10K type strain sequencing project: providing services to taxonomists for standard genome sequencing and annotation.</title>
        <authorList>
            <consortium name="The Broad Institute Genomics Platform"/>
            <consortium name="The Broad Institute Genome Sequencing Center for Infectious Disease"/>
            <person name="Wu L."/>
            <person name="Ma J."/>
        </authorList>
    </citation>
    <scope>NUCLEOTIDE SEQUENCE [LARGE SCALE GENOMIC DNA]</scope>
    <source>
        <strain evidence="5">NBRC 108725</strain>
    </source>
</reference>
<feature type="domain" description="EamA" evidence="3">
    <location>
        <begin position="145"/>
        <end position="281"/>
    </location>
</feature>
<feature type="transmembrane region" description="Helical" evidence="2">
    <location>
        <begin position="214"/>
        <end position="232"/>
    </location>
</feature>
<feature type="transmembrane region" description="Helical" evidence="2">
    <location>
        <begin position="175"/>
        <end position="193"/>
    </location>
</feature>
<dbReference type="Gene3D" id="1.10.3730.20">
    <property type="match status" value="1"/>
</dbReference>
<comment type="similarity">
    <text evidence="1">Belongs to the EamA transporter family.</text>
</comment>
<evidence type="ECO:0000259" key="3">
    <source>
        <dbReference type="Pfam" id="PF00892"/>
    </source>
</evidence>
<keyword evidence="2" id="KW-0472">Membrane</keyword>
<evidence type="ECO:0000313" key="4">
    <source>
        <dbReference type="EMBL" id="BDZ47138.1"/>
    </source>
</evidence>
<dbReference type="EMBL" id="AP027731">
    <property type="protein sequence ID" value="BDZ47138.1"/>
    <property type="molecule type" value="Genomic_DNA"/>
</dbReference>
<evidence type="ECO:0000313" key="5">
    <source>
        <dbReference type="Proteomes" id="UP001321498"/>
    </source>
</evidence>
<feature type="transmembrane region" description="Helical" evidence="2">
    <location>
        <begin position="265"/>
        <end position="283"/>
    </location>
</feature>
<dbReference type="Proteomes" id="UP001321498">
    <property type="component" value="Chromosome"/>
</dbReference>
<feature type="transmembrane region" description="Helical" evidence="2">
    <location>
        <begin position="238"/>
        <end position="258"/>
    </location>
</feature>
<dbReference type="InterPro" id="IPR037185">
    <property type="entry name" value="EmrE-like"/>
</dbReference>
<feature type="transmembrane region" description="Helical" evidence="2">
    <location>
        <begin position="88"/>
        <end position="108"/>
    </location>
</feature>
<dbReference type="RefSeq" id="WP_286277086.1">
    <property type="nucleotide sequence ID" value="NZ_AP027731.1"/>
</dbReference>
<protein>
    <recommendedName>
        <fullName evidence="3">EamA domain-containing protein</fullName>
    </recommendedName>
</protein>
<accession>A0ABM8GFK1</accession>
<keyword evidence="2" id="KW-1133">Transmembrane helix</keyword>
<evidence type="ECO:0000256" key="2">
    <source>
        <dbReference type="SAM" id="Phobius"/>
    </source>
</evidence>
<feature type="transmembrane region" description="Helical" evidence="2">
    <location>
        <begin position="30"/>
        <end position="50"/>
    </location>
</feature>
<keyword evidence="5" id="KW-1185">Reference proteome</keyword>
<dbReference type="PANTHER" id="PTHR22911:SF137">
    <property type="entry name" value="SOLUTE CARRIER FAMILY 35 MEMBER G2-RELATED"/>
    <property type="match status" value="1"/>
</dbReference>
<feature type="transmembrane region" description="Helical" evidence="2">
    <location>
        <begin position="145"/>
        <end position="163"/>
    </location>
</feature>
<dbReference type="PANTHER" id="PTHR22911">
    <property type="entry name" value="ACYL-MALONYL CONDENSING ENZYME-RELATED"/>
    <property type="match status" value="1"/>
</dbReference>
<dbReference type="Pfam" id="PF00892">
    <property type="entry name" value="EamA"/>
    <property type="match status" value="1"/>
</dbReference>
<dbReference type="InterPro" id="IPR000620">
    <property type="entry name" value="EamA_dom"/>
</dbReference>
<feature type="transmembrane region" description="Helical" evidence="2">
    <location>
        <begin position="114"/>
        <end position="133"/>
    </location>
</feature>
<organism evidence="4 5">
    <name type="scientific">Naasia aerilata</name>
    <dbReference type="NCBI Taxonomy" id="1162966"/>
    <lineage>
        <taxon>Bacteria</taxon>
        <taxon>Bacillati</taxon>
        <taxon>Actinomycetota</taxon>
        <taxon>Actinomycetes</taxon>
        <taxon>Micrococcales</taxon>
        <taxon>Microbacteriaceae</taxon>
        <taxon>Naasia</taxon>
    </lineage>
</organism>
<name>A0ABM8GFK1_9MICO</name>